<keyword evidence="3" id="KW-1185">Reference proteome</keyword>
<dbReference type="PROSITE" id="PS51782">
    <property type="entry name" value="LYSM"/>
    <property type="match status" value="2"/>
</dbReference>
<dbReference type="CDD" id="cd00118">
    <property type="entry name" value="LysM"/>
    <property type="match status" value="2"/>
</dbReference>
<dbReference type="Gene3D" id="3.10.350.10">
    <property type="entry name" value="LysM domain"/>
    <property type="match status" value="2"/>
</dbReference>
<reference evidence="2 3" key="1">
    <citation type="submission" date="2018-07" db="EMBL/GenBank/DDBJ databases">
        <title>The molecular basis for the intramolecular migration of carboxyl group in the catabolism of para-hydroxybenzoate via gentisate.</title>
        <authorList>
            <person name="Zhao H."/>
            <person name="Xu Y."/>
            <person name="Lin S."/>
            <person name="Spain J.C."/>
            <person name="Zhou N.-Y."/>
        </authorList>
    </citation>
    <scope>NUCLEOTIDE SEQUENCE [LARGE SCALE GENOMIC DNA]</scope>
    <source>
        <strain evidence="2 3">PHB-7a</strain>
    </source>
</reference>
<dbReference type="Proteomes" id="UP000260457">
    <property type="component" value="Chromosome"/>
</dbReference>
<gene>
    <name evidence="2" type="ORF">DTO10_00035</name>
</gene>
<name>A0ABM6XTE6_9BACI</name>
<sequence length="74" mass="8022">MAKRYNLPLSALIKLNPSISNSDRIHIGQSIRVLVKPLQLGSTAKNSSSSDTYTVKSGDTLDKIAKAHKTTVQN</sequence>
<accession>A0ABM6XTE6</accession>
<feature type="domain" description="LysM" evidence="1">
    <location>
        <begin position="1"/>
        <end position="33"/>
    </location>
</feature>
<dbReference type="SUPFAM" id="SSF54106">
    <property type="entry name" value="LysM domain"/>
    <property type="match status" value="1"/>
</dbReference>
<protein>
    <submittedName>
        <fullName evidence="2">LysM domain-containing protein</fullName>
    </submittedName>
</protein>
<proteinExistence type="predicted"/>
<evidence type="ECO:0000313" key="3">
    <source>
        <dbReference type="Proteomes" id="UP000260457"/>
    </source>
</evidence>
<dbReference type="EMBL" id="CP030926">
    <property type="protein sequence ID" value="AXN41606.1"/>
    <property type="molecule type" value="Genomic_DNA"/>
</dbReference>
<organism evidence="2 3">
    <name type="scientific">Peribacillus butanolivorans</name>
    <dbReference type="NCBI Taxonomy" id="421767"/>
    <lineage>
        <taxon>Bacteria</taxon>
        <taxon>Bacillati</taxon>
        <taxon>Bacillota</taxon>
        <taxon>Bacilli</taxon>
        <taxon>Bacillales</taxon>
        <taxon>Bacillaceae</taxon>
        <taxon>Peribacillus</taxon>
    </lineage>
</organism>
<evidence type="ECO:0000313" key="2">
    <source>
        <dbReference type="EMBL" id="AXN41606.1"/>
    </source>
</evidence>
<evidence type="ECO:0000259" key="1">
    <source>
        <dbReference type="PROSITE" id="PS51782"/>
    </source>
</evidence>
<feature type="domain" description="LysM" evidence="1">
    <location>
        <begin position="51"/>
        <end position="74"/>
    </location>
</feature>
<dbReference type="InterPro" id="IPR018392">
    <property type="entry name" value="LysM"/>
</dbReference>
<dbReference type="Pfam" id="PF01476">
    <property type="entry name" value="LysM"/>
    <property type="match status" value="2"/>
</dbReference>
<dbReference type="InterPro" id="IPR036779">
    <property type="entry name" value="LysM_dom_sf"/>
</dbReference>